<accession>A0A5A7R7E2</accession>
<organism evidence="1 2">
    <name type="scientific">Striga asiatica</name>
    <name type="common">Asiatic witchweed</name>
    <name type="synonym">Buchnera asiatica</name>
    <dbReference type="NCBI Taxonomy" id="4170"/>
    <lineage>
        <taxon>Eukaryota</taxon>
        <taxon>Viridiplantae</taxon>
        <taxon>Streptophyta</taxon>
        <taxon>Embryophyta</taxon>
        <taxon>Tracheophyta</taxon>
        <taxon>Spermatophyta</taxon>
        <taxon>Magnoliopsida</taxon>
        <taxon>eudicotyledons</taxon>
        <taxon>Gunneridae</taxon>
        <taxon>Pentapetalae</taxon>
        <taxon>asterids</taxon>
        <taxon>lamiids</taxon>
        <taxon>Lamiales</taxon>
        <taxon>Orobanchaceae</taxon>
        <taxon>Buchnereae</taxon>
        <taxon>Striga</taxon>
    </lineage>
</organism>
<sequence length="148" mass="16130">MDTEERARSTSRSNSSARAHAIKSCLRLFGGTICRRAGLKEVLPCGDSRGDSDWREWDALGSDVVVMSSSASGAIRAVSNSRRREVLEEGVAAERLSVEVWCSNVSANTVRVSVSKWVEKGELGEFLKPSFKDSESLVGMEENVGCEE</sequence>
<dbReference type="EMBL" id="BKCP01010515">
    <property type="protein sequence ID" value="GER53346.1"/>
    <property type="molecule type" value="Genomic_DNA"/>
</dbReference>
<name>A0A5A7R7E2_STRAF</name>
<proteinExistence type="predicted"/>
<comment type="caution">
    <text evidence="1">The sequence shown here is derived from an EMBL/GenBank/DDBJ whole genome shotgun (WGS) entry which is preliminary data.</text>
</comment>
<evidence type="ECO:0000313" key="2">
    <source>
        <dbReference type="Proteomes" id="UP000325081"/>
    </source>
</evidence>
<evidence type="ECO:0000313" key="1">
    <source>
        <dbReference type="EMBL" id="GER53346.1"/>
    </source>
</evidence>
<gene>
    <name evidence="1" type="ORF">STAS_30853</name>
</gene>
<reference evidence="2" key="1">
    <citation type="journal article" date="2019" name="Curr. Biol.">
        <title>Genome Sequence of Striga asiatica Provides Insight into the Evolution of Plant Parasitism.</title>
        <authorList>
            <person name="Yoshida S."/>
            <person name="Kim S."/>
            <person name="Wafula E.K."/>
            <person name="Tanskanen J."/>
            <person name="Kim Y.M."/>
            <person name="Honaas L."/>
            <person name="Yang Z."/>
            <person name="Spallek T."/>
            <person name="Conn C.E."/>
            <person name="Ichihashi Y."/>
            <person name="Cheong K."/>
            <person name="Cui S."/>
            <person name="Der J.P."/>
            <person name="Gundlach H."/>
            <person name="Jiao Y."/>
            <person name="Hori C."/>
            <person name="Ishida J.K."/>
            <person name="Kasahara H."/>
            <person name="Kiba T."/>
            <person name="Kim M.S."/>
            <person name="Koo N."/>
            <person name="Laohavisit A."/>
            <person name="Lee Y.H."/>
            <person name="Lumba S."/>
            <person name="McCourt P."/>
            <person name="Mortimer J.C."/>
            <person name="Mutuku J.M."/>
            <person name="Nomura T."/>
            <person name="Sasaki-Sekimoto Y."/>
            <person name="Seto Y."/>
            <person name="Wang Y."/>
            <person name="Wakatake T."/>
            <person name="Sakakibara H."/>
            <person name="Demura T."/>
            <person name="Yamaguchi S."/>
            <person name="Yoneyama K."/>
            <person name="Manabe R.I."/>
            <person name="Nelson D.C."/>
            <person name="Schulman A.H."/>
            <person name="Timko M.P."/>
            <person name="dePamphilis C.W."/>
            <person name="Choi D."/>
            <person name="Shirasu K."/>
        </authorList>
    </citation>
    <scope>NUCLEOTIDE SEQUENCE [LARGE SCALE GENOMIC DNA]</scope>
    <source>
        <strain evidence="2">cv. UVA1</strain>
    </source>
</reference>
<dbReference type="AlphaFoldDB" id="A0A5A7R7E2"/>
<keyword evidence="2" id="KW-1185">Reference proteome</keyword>
<dbReference type="Proteomes" id="UP000325081">
    <property type="component" value="Unassembled WGS sequence"/>
</dbReference>
<protein>
    <submittedName>
        <fullName evidence="1">Gram-negative pili assembly chaperone</fullName>
    </submittedName>
</protein>